<dbReference type="EMBL" id="JWZX01001689">
    <property type="protein sequence ID" value="KOO32771.1"/>
    <property type="molecule type" value="Genomic_DNA"/>
</dbReference>
<dbReference type="PANTHER" id="PTHR42743:SF22">
    <property type="entry name" value="D-AMINO-ACID TRANSAMINASE, CHLOROPLASTIC"/>
    <property type="match status" value="1"/>
</dbReference>
<keyword evidence="3" id="KW-0663">Pyridoxal phosphate</keyword>
<dbReference type="SUPFAM" id="SSF56752">
    <property type="entry name" value="D-aminoacid aminotransferase-like PLP-dependent enzymes"/>
    <property type="match status" value="1"/>
</dbReference>
<dbReference type="OrthoDB" id="25921at2759"/>
<evidence type="ECO:0000256" key="1">
    <source>
        <dbReference type="ARBA" id="ARBA00001933"/>
    </source>
</evidence>
<dbReference type="InterPro" id="IPR050571">
    <property type="entry name" value="Class-IV_PLP-Dep_Aminotrnsfr"/>
</dbReference>
<protein>
    <submittedName>
        <fullName evidence="4">Branched-chain-amino-acid aminotransferase-like protein chloroplastic-like protein</fullName>
    </submittedName>
</protein>
<dbReference type="Proteomes" id="UP000037460">
    <property type="component" value="Unassembled WGS sequence"/>
</dbReference>
<keyword evidence="4" id="KW-0032">Aminotransferase</keyword>
<dbReference type="InterPro" id="IPR043132">
    <property type="entry name" value="BCAT-like_C"/>
</dbReference>
<reference evidence="5" key="1">
    <citation type="journal article" date="2015" name="PLoS Genet.">
        <title>Genome Sequence and Transcriptome Analyses of Chrysochromulina tobin: Metabolic Tools for Enhanced Algal Fitness in the Prominent Order Prymnesiales (Haptophyceae).</title>
        <authorList>
            <person name="Hovde B.T."/>
            <person name="Deodato C.R."/>
            <person name="Hunsperger H.M."/>
            <person name="Ryken S.A."/>
            <person name="Yost W."/>
            <person name="Jha R.K."/>
            <person name="Patterson J."/>
            <person name="Monnat R.J. Jr."/>
            <person name="Barlow S.B."/>
            <person name="Starkenburg S.R."/>
            <person name="Cattolico R.A."/>
        </authorList>
    </citation>
    <scope>NUCLEOTIDE SEQUENCE</scope>
    <source>
        <strain evidence="5">CCMP291</strain>
    </source>
</reference>
<keyword evidence="5" id="KW-1185">Reference proteome</keyword>
<comment type="similarity">
    <text evidence="2">Belongs to the class-IV pyridoxal-phosphate-dependent aminotransferase family.</text>
</comment>
<dbReference type="InterPro" id="IPR001544">
    <property type="entry name" value="Aminotrans_IV"/>
</dbReference>
<accession>A0A0M0K1L1</accession>
<comment type="caution">
    <text evidence="4">The sequence shown here is derived from an EMBL/GenBank/DDBJ whole genome shotgun (WGS) entry which is preliminary data.</text>
</comment>
<evidence type="ECO:0000256" key="2">
    <source>
        <dbReference type="ARBA" id="ARBA00009320"/>
    </source>
</evidence>
<dbReference type="GO" id="GO:0008483">
    <property type="term" value="F:transaminase activity"/>
    <property type="evidence" value="ECO:0007669"/>
    <property type="project" value="UniProtKB-KW"/>
</dbReference>
<dbReference type="AlphaFoldDB" id="A0A0M0K1L1"/>
<name>A0A0M0K1L1_9EUKA</name>
<proteinExistence type="inferred from homology"/>
<evidence type="ECO:0000313" key="4">
    <source>
        <dbReference type="EMBL" id="KOO32771.1"/>
    </source>
</evidence>
<sequence>MLDAAVGFAAGAACAAALYYVVAQRLTRRSDTEPALVQDPETWAARHHGARASVDPGYYAFYSSVAGAITTNVALMAVPIDDHCIVRGHAVFDTCSLVGGRMYRLQIHLDRLFASAKAARLPLPFGDDEAANRSRMTAIVRATCKASGKSDCDVRFWLTAGTGNLGVTPAGCRPSFFVLCFGGLPALKTAALDGSIAEVTIPESVVPLKPPHLAQLKSNNYLLNALTMMAAAERGGTFGIGVTSSGYLTESCVLNVIVVGKDGALRTPPFEGILCGTTVRRVFELARQHLVGSAVVGSAVVSSAVVGSAVVGSRWALLSDVRQEPIRADEARDAAELMLVAGDTHVCPITTLDGHKIGNGKPGPVFAALKRLLEEDAGAASGEHIEAL</sequence>
<dbReference type="Gene3D" id="3.30.470.10">
    <property type="match status" value="1"/>
</dbReference>
<dbReference type="CDD" id="cd00449">
    <property type="entry name" value="PLPDE_IV"/>
    <property type="match status" value="1"/>
</dbReference>
<dbReference type="PANTHER" id="PTHR42743">
    <property type="entry name" value="AMINO-ACID AMINOTRANSFERASE"/>
    <property type="match status" value="1"/>
</dbReference>
<evidence type="ECO:0000313" key="5">
    <source>
        <dbReference type="Proteomes" id="UP000037460"/>
    </source>
</evidence>
<keyword evidence="4" id="KW-0808">Transferase</keyword>
<dbReference type="Pfam" id="PF01063">
    <property type="entry name" value="Aminotran_4"/>
    <property type="match status" value="1"/>
</dbReference>
<organism evidence="4 5">
    <name type="scientific">Chrysochromulina tobinii</name>
    <dbReference type="NCBI Taxonomy" id="1460289"/>
    <lineage>
        <taxon>Eukaryota</taxon>
        <taxon>Haptista</taxon>
        <taxon>Haptophyta</taxon>
        <taxon>Prymnesiophyceae</taxon>
        <taxon>Prymnesiales</taxon>
        <taxon>Chrysochromulinaceae</taxon>
        <taxon>Chrysochromulina</taxon>
    </lineage>
</organism>
<comment type="cofactor">
    <cofactor evidence="1">
        <name>pyridoxal 5'-phosphate</name>
        <dbReference type="ChEBI" id="CHEBI:597326"/>
    </cofactor>
</comment>
<dbReference type="InterPro" id="IPR036038">
    <property type="entry name" value="Aminotransferase-like"/>
</dbReference>
<dbReference type="GO" id="GO:0046394">
    <property type="term" value="P:carboxylic acid biosynthetic process"/>
    <property type="evidence" value="ECO:0007669"/>
    <property type="project" value="UniProtKB-ARBA"/>
</dbReference>
<dbReference type="Gene3D" id="3.20.10.10">
    <property type="entry name" value="D-amino Acid Aminotransferase, subunit A, domain 2"/>
    <property type="match status" value="1"/>
</dbReference>
<dbReference type="GO" id="GO:0008652">
    <property type="term" value="P:amino acid biosynthetic process"/>
    <property type="evidence" value="ECO:0007669"/>
    <property type="project" value="UniProtKB-ARBA"/>
</dbReference>
<dbReference type="InterPro" id="IPR043131">
    <property type="entry name" value="BCAT-like_N"/>
</dbReference>
<gene>
    <name evidence="4" type="ORF">Ctob_003715</name>
</gene>
<dbReference type="FunFam" id="3.20.10.10:FF:000002">
    <property type="entry name" value="D-alanine aminotransferase"/>
    <property type="match status" value="1"/>
</dbReference>
<evidence type="ECO:0000256" key="3">
    <source>
        <dbReference type="ARBA" id="ARBA00022898"/>
    </source>
</evidence>